<feature type="transmembrane region" description="Helical" evidence="1">
    <location>
        <begin position="134"/>
        <end position="154"/>
    </location>
</feature>
<keyword evidence="1" id="KW-0472">Membrane</keyword>
<dbReference type="InterPro" id="IPR025699">
    <property type="entry name" value="ABC2_memb-like"/>
</dbReference>
<evidence type="ECO:0000313" key="2">
    <source>
        <dbReference type="EMBL" id="KEK18264.1"/>
    </source>
</evidence>
<feature type="transmembrane region" description="Helical" evidence="1">
    <location>
        <begin position="105"/>
        <end position="127"/>
    </location>
</feature>
<dbReference type="RefSeq" id="WP_034641611.1">
    <property type="nucleotide sequence ID" value="NZ_CBCSJC010000013.1"/>
</dbReference>
<dbReference type="AlphaFoldDB" id="A0A073JT48"/>
<dbReference type="EMBL" id="JOTN01000016">
    <property type="protein sequence ID" value="KEK18264.1"/>
    <property type="molecule type" value="Genomic_DNA"/>
</dbReference>
<organism evidence="2 3">
    <name type="scientific">Bacillus manliponensis</name>
    <dbReference type="NCBI Taxonomy" id="574376"/>
    <lineage>
        <taxon>Bacteria</taxon>
        <taxon>Bacillati</taxon>
        <taxon>Bacillota</taxon>
        <taxon>Bacilli</taxon>
        <taxon>Bacillales</taxon>
        <taxon>Bacillaceae</taxon>
        <taxon>Bacillus</taxon>
        <taxon>Bacillus cereus group</taxon>
    </lineage>
</organism>
<feature type="transmembrane region" description="Helical" evidence="1">
    <location>
        <begin position="174"/>
        <end position="199"/>
    </location>
</feature>
<protein>
    <submittedName>
        <fullName evidence="2">ABC transporter permease</fullName>
    </submittedName>
</protein>
<dbReference type="PANTHER" id="PTHR41309">
    <property type="entry name" value="MEMBRANE PROTEIN-RELATED"/>
    <property type="match status" value="1"/>
</dbReference>
<evidence type="ECO:0000256" key="1">
    <source>
        <dbReference type="SAM" id="Phobius"/>
    </source>
</evidence>
<dbReference type="PANTHER" id="PTHR41309:SF2">
    <property type="entry name" value="MEMBRANE PROTEIN"/>
    <property type="match status" value="1"/>
</dbReference>
<keyword evidence="1" id="KW-0812">Transmembrane</keyword>
<dbReference type="Pfam" id="PF13346">
    <property type="entry name" value="ABC2_membrane_5"/>
    <property type="match status" value="1"/>
</dbReference>
<accession>A0A073JT48</accession>
<dbReference type="eggNOG" id="ENOG5032JR3">
    <property type="taxonomic scope" value="Bacteria"/>
</dbReference>
<evidence type="ECO:0000313" key="3">
    <source>
        <dbReference type="Proteomes" id="UP000027822"/>
    </source>
</evidence>
<reference evidence="2 3" key="1">
    <citation type="submission" date="2014-06" db="EMBL/GenBank/DDBJ databases">
        <title>Draft genome sequence of Bacillus manliponensis JCM 15802 (MCCC 1A00708).</title>
        <authorList>
            <person name="Lai Q."/>
            <person name="Liu Y."/>
            <person name="Shao Z."/>
        </authorList>
    </citation>
    <scope>NUCLEOTIDE SEQUENCE [LARGE SCALE GENOMIC DNA]</scope>
    <source>
        <strain evidence="2 3">JCM 15802</strain>
    </source>
</reference>
<comment type="caution">
    <text evidence="2">The sequence shown here is derived from an EMBL/GenBank/DDBJ whole genome shotgun (WGS) entry which is preliminary data.</text>
</comment>
<name>A0A073JT48_9BACI</name>
<feature type="transmembrane region" description="Helical" evidence="1">
    <location>
        <begin position="9"/>
        <end position="29"/>
    </location>
</feature>
<keyword evidence="1" id="KW-1133">Transmembrane helix</keyword>
<keyword evidence="3" id="KW-1185">Reference proteome</keyword>
<gene>
    <name evidence="2" type="ORF">BAMA_06815</name>
</gene>
<sequence length="204" mass="23490">MFNLIRKDIFLQTKTLMILLPVLCVYVALGGSSSHIWSGFLFSITMVMTIFSMDEKPSINTLLNALPYTRREIVSSKYIGTLIVTSIVVLTIFIGNLIIHRELIVWKDIMFIVSLVMISTSFMFPFSYQFKTKYLFRGLLVLGAIFLVLINTLVPNFLDIIRGSFRMLLSIQNINVYLLIIFSIISLYVCSWMLSIHIYKNKAF</sequence>
<proteinExistence type="predicted"/>
<feature type="transmembrane region" description="Helical" evidence="1">
    <location>
        <begin position="78"/>
        <end position="99"/>
    </location>
</feature>
<dbReference type="Proteomes" id="UP000027822">
    <property type="component" value="Unassembled WGS sequence"/>
</dbReference>
<dbReference type="OrthoDB" id="1913432at2"/>
<dbReference type="STRING" id="574376.BAMA_06815"/>